<dbReference type="EMBL" id="FQVT01000002">
    <property type="protein sequence ID" value="SHF69805.1"/>
    <property type="molecule type" value="Genomic_DNA"/>
</dbReference>
<feature type="domain" description="Glucosamine/galactosamine-6-phosphate isomerase" evidence="3">
    <location>
        <begin position="26"/>
        <end position="245"/>
    </location>
</feature>
<evidence type="ECO:0000313" key="4">
    <source>
        <dbReference type="EMBL" id="SHF69805.1"/>
    </source>
</evidence>
<dbReference type="PANTHER" id="PTHR42892">
    <property type="entry name" value="GLUCOSAMINE-6-PHOSPHATE DEAMINASE-LIKE PROTEIN BT_0258-RELATED"/>
    <property type="match status" value="1"/>
</dbReference>
<dbReference type="NCBIfam" id="TIGR00502">
    <property type="entry name" value="nagB"/>
    <property type="match status" value="1"/>
</dbReference>
<dbReference type="Pfam" id="PF02585">
    <property type="entry name" value="PIG-L"/>
    <property type="match status" value="1"/>
</dbReference>
<organism evidence="4 5">
    <name type="scientific">Salegentibacter echinorum</name>
    <dbReference type="NCBI Taxonomy" id="1073325"/>
    <lineage>
        <taxon>Bacteria</taxon>
        <taxon>Pseudomonadati</taxon>
        <taxon>Bacteroidota</taxon>
        <taxon>Flavobacteriia</taxon>
        <taxon>Flavobacteriales</taxon>
        <taxon>Flavobacteriaceae</taxon>
        <taxon>Salegentibacter</taxon>
    </lineage>
</organism>
<dbReference type="GO" id="GO:0005975">
    <property type="term" value="P:carbohydrate metabolic process"/>
    <property type="evidence" value="ECO:0007669"/>
    <property type="project" value="InterPro"/>
</dbReference>
<dbReference type="Gene3D" id="3.40.50.10320">
    <property type="entry name" value="LmbE-like"/>
    <property type="match status" value="1"/>
</dbReference>
<feature type="compositionally biased region" description="Basic and acidic residues" evidence="2">
    <location>
        <begin position="342"/>
        <end position="353"/>
    </location>
</feature>
<sequence length="640" mass="73324">MARLNLLEETRFEKLPVKVYENKHIASKKVAKRIADLIKRKNEKQENAVLGLATGATPVEVYEELIRLHKEEGLSFKNVITFNLDEYYPMKPDAKQSYVRFMDEVLFDHIDIKKENIHIPDGTLAEDDITDYCLAYENKIGEVGGLDLQLLGIGRTGHIGFNEPGSAPNSGTRLVTLDDLTRRDASRDFGGKENVPTKAITMGIGTIFKARQIILMGWNKKKASILKKAIEGEMSGNVPATYLQLSENVEFVLDRDAASALTRFDTPWLVKDCNWTKELIKKAVIWLSSELKKPILKLTDEDYNNNGMAQLATEQGPAYNLNIDVFNQLQHSITGWPGGKPNADDTQRPERKEPAKKRSLIFSPHPDDDVISMGGTFIRLVDQGHDVHVAYQTSGNTAVWDTDVLRYVEFAIDFKKSTGEDTKNLEETYEKMREFIEQKQPNEIDLQEIRDVKGFIRKSEAIAGARYAGLQDENIHFMALPFYESGKSKKDPVTEKDIELTMELLQEVKPHQVFAAGDFADPHGTHIVCFNIIIEAMKRLRKTEDWTKDCWLWMYRGAWQEFDVHEIEMAVPLSPQEVQRKRDAIFQHQSQKDRPVFPGDDEREFWVRAEERNSETAEVYHELGLANYEAMEAFVRWKFD</sequence>
<dbReference type="CDD" id="cd01399">
    <property type="entry name" value="GlcN6P_deaminase"/>
    <property type="match status" value="1"/>
</dbReference>
<dbReference type="SUPFAM" id="SSF102588">
    <property type="entry name" value="LmbE-like"/>
    <property type="match status" value="1"/>
</dbReference>
<dbReference type="InterPro" id="IPR024078">
    <property type="entry name" value="LmbE-like_dom_sf"/>
</dbReference>
<dbReference type="Proteomes" id="UP000183945">
    <property type="component" value="Unassembled WGS sequence"/>
</dbReference>
<dbReference type="Gene3D" id="3.40.50.1360">
    <property type="match status" value="1"/>
</dbReference>
<dbReference type="EC" id="3.5.99.6" evidence="1"/>
<reference evidence="5" key="1">
    <citation type="submission" date="2016-11" db="EMBL/GenBank/DDBJ databases">
        <authorList>
            <person name="Varghese N."/>
            <person name="Submissions S."/>
        </authorList>
    </citation>
    <scope>NUCLEOTIDE SEQUENCE [LARGE SCALE GENOMIC DNA]</scope>
    <source>
        <strain evidence="5">DSM 24579</strain>
    </source>
</reference>
<dbReference type="SUPFAM" id="SSF100950">
    <property type="entry name" value="NagB/RpiA/CoA transferase-like"/>
    <property type="match status" value="1"/>
</dbReference>
<dbReference type="InterPro" id="IPR006148">
    <property type="entry name" value="Glc/Gal-6P_isomerase"/>
</dbReference>
<dbReference type="InterPro" id="IPR004547">
    <property type="entry name" value="Glucosamine6P_isomerase"/>
</dbReference>
<dbReference type="STRING" id="1073325.SAMN05444483_10291"/>
<dbReference type="AlphaFoldDB" id="A0A1M5DS94"/>
<gene>
    <name evidence="4" type="ORF">SAMN05444483_10291</name>
</gene>
<dbReference type="OrthoDB" id="9791139at2"/>
<keyword evidence="5" id="KW-1185">Reference proteome</keyword>
<protein>
    <recommendedName>
        <fullName evidence="1">Glucosamine-6-phosphate deaminase</fullName>
        <ecNumber evidence="1">3.5.99.6</ecNumber>
    </recommendedName>
</protein>
<accession>A0A1M5DS94</accession>
<name>A0A1M5DS94_SALEC</name>
<dbReference type="NCBIfam" id="NF002557">
    <property type="entry name" value="PRK02122.1"/>
    <property type="match status" value="1"/>
</dbReference>
<dbReference type="InterPro" id="IPR037171">
    <property type="entry name" value="NagB/RpiA_transferase-like"/>
</dbReference>
<evidence type="ECO:0000313" key="5">
    <source>
        <dbReference type="Proteomes" id="UP000183945"/>
    </source>
</evidence>
<dbReference type="GO" id="GO:0004342">
    <property type="term" value="F:glucosamine-6-phosphate deaminase activity"/>
    <property type="evidence" value="ECO:0007669"/>
    <property type="project" value="UniProtKB-UniRule"/>
</dbReference>
<dbReference type="GO" id="GO:0006046">
    <property type="term" value="P:N-acetylglucosamine catabolic process"/>
    <property type="evidence" value="ECO:0007669"/>
    <property type="project" value="UniProtKB-UniRule"/>
</dbReference>
<evidence type="ECO:0000256" key="1">
    <source>
        <dbReference type="NCBIfam" id="TIGR00502"/>
    </source>
</evidence>
<dbReference type="PANTHER" id="PTHR42892:SF1">
    <property type="entry name" value="GLUCOSAMINE-6-PHOSPHATE ISOMERASE"/>
    <property type="match status" value="1"/>
</dbReference>
<dbReference type="InterPro" id="IPR003737">
    <property type="entry name" value="GlcNAc_PI_deacetylase-related"/>
</dbReference>
<proteinExistence type="predicted"/>
<evidence type="ECO:0000256" key="2">
    <source>
        <dbReference type="SAM" id="MobiDB-lite"/>
    </source>
</evidence>
<dbReference type="Pfam" id="PF01182">
    <property type="entry name" value="Glucosamine_iso"/>
    <property type="match status" value="1"/>
</dbReference>
<feature type="region of interest" description="Disordered" evidence="2">
    <location>
        <begin position="334"/>
        <end position="364"/>
    </location>
</feature>
<dbReference type="InterPro" id="IPR052960">
    <property type="entry name" value="GlcN6P_deaminase-like"/>
</dbReference>
<evidence type="ECO:0000259" key="3">
    <source>
        <dbReference type="Pfam" id="PF01182"/>
    </source>
</evidence>